<keyword evidence="10 13" id="KW-0067">ATP-binding</keyword>
<keyword evidence="6 13" id="KW-0963">Cytoplasm</keyword>
<keyword evidence="7 13" id="KW-0808">Transferase</keyword>
<evidence type="ECO:0000256" key="6">
    <source>
        <dbReference type="ARBA" id="ARBA00022490"/>
    </source>
</evidence>
<feature type="domain" description="Guanylate kinase-like" evidence="14">
    <location>
        <begin position="3"/>
        <end position="180"/>
    </location>
</feature>
<dbReference type="GO" id="GO:0005524">
    <property type="term" value="F:ATP binding"/>
    <property type="evidence" value="ECO:0007669"/>
    <property type="project" value="UniProtKB-UniRule"/>
</dbReference>
<comment type="subcellular location">
    <subcellularLocation>
        <location evidence="2 13">Cytoplasm</location>
    </subcellularLocation>
</comment>
<evidence type="ECO:0000256" key="5">
    <source>
        <dbReference type="ARBA" id="ARBA00016296"/>
    </source>
</evidence>
<evidence type="ECO:0000259" key="14">
    <source>
        <dbReference type="PROSITE" id="PS50052"/>
    </source>
</evidence>
<evidence type="ECO:0000313" key="15">
    <source>
        <dbReference type="EMBL" id="NYV27791.1"/>
    </source>
</evidence>
<dbReference type="GO" id="GO:0004385">
    <property type="term" value="F:GMP kinase activity"/>
    <property type="evidence" value="ECO:0007669"/>
    <property type="project" value="UniProtKB-UniRule"/>
</dbReference>
<dbReference type="PANTHER" id="PTHR23117:SF13">
    <property type="entry name" value="GUANYLATE KINASE"/>
    <property type="match status" value="1"/>
</dbReference>
<evidence type="ECO:0000256" key="10">
    <source>
        <dbReference type="ARBA" id="ARBA00022840"/>
    </source>
</evidence>
<feature type="binding site" evidence="13">
    <location>
        <begin position="10"/>
        <end position="17"/>
    </location>
    <ligand>
        <name>ATP</name>
        <dbReference type="ChEBI" id="CHEBI:30616"/>
    </ligand>
</feature>
<comment type="function">
    <text evidence="1 13">Essential for recycling GMP and indirectly, cGMP.</text>
</comment>
<evidence type="ECO:0000256" key="2">
    <source>
        <dbReference type="ARBA" id="ARBA00004496"/>
    </source>
</evidence>
<dbReference type="EC" id="2.7.4.8" evidence="4 13"/>
<dbReference type="InterPro" id="IPR027417">
    <property type="entry name" value="P-loop_NTPase"/>
</dbReference>
<dbReference type="Proteomes" id="UP000526184">
    <property type="component" value="Unassembled WGS sequence"/>
</dbReference>
<dbReference type="AlphaFoldDB" id="A0A7Z0PEK3"/>
<evidence type="ECO:0000256" key="12">
    <source>
        <dbReference type="ARBA" id="ARBA00048594"/>
    </source>
</evidence>
<gene>
    <name evidence="13 15" type="primary">gmk</name>
    <name evidence="15" type="ORF">HP397_02995</name>
</gene>
<dbReference type="Pfam" id="PF00625">
    <property type="entry name" value="Guanylate_kin"/>
    <property type="match status" value="1"/>
</dbReference>
<dbReference type="CDD" id="cd00071">
    <property type="entry name" value="GMPK"/>
    <property type="match status" value="1"/>
</dbReference>
<evidence type="ECO:0000256" key="13">
    <source>
        <dbReference type="HAMAP-Rule" id="MF_00328"/>
    </source>
</evidence>
<name>A0A7Z0PEK3_9FUSO</name>
<dbReference type="GO" id="GO:0005829">
    <property type="term" value="C:cytosol"/>
    <property type="evidence" value="ECO:0007669"/>
    <property type="project" value="TreeGrafter"/>
</dbReference>
<evidence type="ECO:0000256" key="11">
    <source>
        <dbReference type="ARBA" id="ARBA00030128"/>
    </source>
</evidence>
<dbReference type="PROSITE" id="PS50052">
    <property type="entry name" value="GUANYLATE_KINASE_2"/>
    <property type="match status" value="1"/>
</dbReference>
<sequence>MKGKLFIVSGPSGSGKSTVTKLVRDILNIPLAISVTTRQMRVGEVDGKDYYFITKEDFERKISNGELFEYANVHGNYYGTLNSEIEKHLENGKNVILEIDVQGGVIAKSKRSDSILVFFKAPNLEELEKRLRGRKTDSEEVIQKRLKNAIKELEYEKDYDVTIINNDIEDSCKQLIEIIEG</sequence>
<accession>A0A7Z0PEK3</accession>
<dbReference type="InterPro" id="IPR008145">
    <property type="entry name" value="GK/Ca_channel_bsu"/>
</dbReference>
<dbReference type="OrthoDB" id="9808150at2"/>
<comment type="similarity">
    <text evidence="3 13">Belongs to the guanylate kinase family.</text>
</comment>
<organism evidence="15 16">
    <name type="scientific">Streptobacillus felis</name>
    <dbReference type="NCBI Taxonomy" id="1384509"/>
    <lineage>
        <taxon>Bacteria</taxon>
        <taxon>Fusobacteriati</taxon>
        <taxon>Fusobacteriota</taxon>
        <taxon>Fusobacteriia</taxon>
        <taxon>Fusobacteriales</taxon>
        <taxon>Leptotrichiaceae</taxon>
        <taxon>Streptobacillus</taxon>
    </lineage>
</organism>
<dbReference type="InterPro" id="IPR020590">
    <property type="entry name" value="Guanylate_kinase_CS"/>
</dbReference>
<evidence type="ECO:0000256" key="3">
    <source>
        <dbReference type="ARBA" id="ARBA00005790"/>
    </source>
</evidence>
<dbReference type="Gene3D" id="3.40.50.300">
    <property type="entry name" value="P-loop containing nucleotide triphosphate hydrolases"/>
    <property type="match status" value="1"/>
</dbReference>
<dbReference type="SUPFAM" id="SSF52540">
    <property type="entry name" value="P-loop containing nucleoside triphosphate hydrolases"/>
    <property type="match status" value="1"/>
</dbReference>
<dbReference type="PANTHER" id="PTHR23117">
    <property type="entry name" value="GUANYLATE KINASE-RELATED"/>
    <property type="match status" value="1"/>
</dbReference>
<dbReference type="RefSeq" id="WP_067321864.1">
    <property type="nucleotide sequence ID" value="NZ_CBCRWS010000025.1"/>
</dbReference>
<dbReference type="SMART" id="SM00072">
    <property type="entry name" value="GuKc"/>
    <property type="match status" value="1"/>
</dbReference>
<evidence type="ECO:0000256" key="1">
    <source>
        <dbReference type="ARBA" id="ARBA00003531"/>
    </source>
</evidence>
<proteinExistence type="inferred from homology"/>
<reference evidence="15 16" key="1">
    <citation type="submission" date="2020-05" db="EMBL/GenBank/DDBJ databases">
        <title>Streptobacillus felis strain LHL191014123.</title>
        <authorList>
            <person name="Fawzy A."/>
            <person name="Rau J."/>
            <person name="Risse K."/>
            <person name="Schauerte N."/>
            <person name="Geiger C."/>
            <person name="Blom J."/>
            <person name="Imirzalioglu C."/>
            <person name="Falgenhauer J."/>
            <person name="Bach A."/>
            <person name="Herden C."/>
            <person name="Eisenberg T."/>
        </authorList>
    </citation>
    <scope>NUCLEOTIDE SEQUENCE [LARGE SCALE GENOMIC DNA]</scope>
    <source>
        <strain evidence="15 16">LHL191014123</strain>
    </source>
</reference>
<dbReference type="InterPro" id="IPR017665">
    <property type="entry name" value="Guanylate_kinase"/>
</dbReference>
<evidence type="ECO:0000256" key="4">
    <source>
        <dbReference type="ARBA" id="ARBA00012961"/>
    </source>
</evidence>
<evidence type="ECO:0000313" key="16">
    <source>
        <dbReference type="Proteomes" id="UP000526184"/>
    </source>
</evidence>
<dbReference type="InterPro" id="IPR008144">
    <property type="entry name" value="Guanylate_kin-like_dom"/>
</dbReference>
<dbReference type="PROSITE" id="PS00856">
    <property type="entry name" value="GUANYLATE_KINASE_1"/>
    <property type="match status" value="1"/>
</dbReference>
<comment type="caution">
    <text evidence="15">The sequence shown here is derived from an EMBL/GenBank/DDBJ whole genome shotgun (WGS) entry which is preliminary data.</text>
</comment>
<dbReference type="FunFam" id="3.30.63.10:FF:000005">
    <property type="entry name" value="Guanylate kinase"/>
    <property type="match status" value="1"/>
</dbReference>
<protein>
    <recommendedName>
        <fullName evidence="5 13">Guanylate kinase</fullName>
        <ecNumber evidence="4 13">2.7.4.8</ecNumber>
    </recommendedName>
    <alternativeName>
        <fullName evidence="11 13">GMP kinase</fullName>
    </alternativeName>
</protein>
<evidence type="ECO:0000256" key="7">
    <source>
        <dbReference type="ARBA" id="ARBA00022679"/>
    </source>
</evidence>
<keyword evidence="9 13" id="KW-0418">Kinase</keyword>
<dbReference type="NCBIfam" id="TIGR03263">
    <property type="entry name" value="guanyl_kin"/>
    <property type="match status" value="1"/>
</dbReference>
<keyword evidence="16" id="KW-1185">Reference proteome</keyword>
<dbReference type="Gene3D" id="3.30.63.10">
    <property type="entry name" value="Guanylate Kinase phosphate binding domain"/>
    <property type="match status" value="1"/>
</dbReference>
<keyword evidence="8 13" id="KW-0547">Nucleotide-binding</keyword>
<dbReference type="EMBL" id="JABMKT010000011">
    <property type="protein sequence ID" value="NYV27791.1"/>
    <property type="molecule type" value="Genomic_DNA"/>
</dbReference>
<evidence type="ECO:0000256" key="9">
    <source>
        <dbReference type="ARBA" id="ARBA00022777"/>
    </source>
</evidence>
<dbReference type="HAMAP" id="MF_00328">
    <property type="entry name" value="Guanylate_kinase"/>
    <property type="match status" value="1"/>
</dbReference>
<comment type="catalytic activity">
    <reaction evidence="12 13">
        <text>GMP + ATP = GDP + ADP</text>
        <dbReference type="Rhea" id="RHEA:20780"/>
        <dbReference type="ChEBI" id="CHEBI:30616"/>
        <dbReference type="ChEBI" id="CHEBI:58115"/>
        <dbReference type="ChEBI" id="CHEBI:58189"/>
        <dbReference type="ChEBI" id="CHEBI:456216"/>
        <dbReference type="EC" id="2.7.4.8"/>
    </reaction>
</comment>
<evidence type="ECO:0000256" key="8">
    <source>
        <dbReference type="ARBA" id="ARBA00022741"/>
    </source>
</evidence>